<protein>
    <recommendedName>
        <fullName evidence="5">Transport permease protein</fullName>
    </recommendedName>
</protein>
<comment type="caution">
    <text evidence="9">The sequence shown here is derived from an EMBL/GenBank/DDBJ whole genome shotgun (WGS) entry which is preliminary data.</text>
</comment>
<dbReference type="PRINTS" id="PR00164">
    <property type="entry name" value="ABC2TRNSPORT"/>
</dbReference>
<evidence type="ECO:0000256" key="1">
    <source>
        <dbReference type="ARBA" id="ARBA00004141"/>
    </source>
</evidence>
<comment type="similarity">
    <text evidence="5">Belongs to the ABC-2 integral membrane protein family.</text>
</comment>
<keyword evidence="9" id="KW-0067">ATP-binding</keyword>
<proteinExistence type="inferred from homology"/>
<organism evidence="9 10">
    <name type="scientific">Bordetella pertussis CHLA-26</name>
    <dbReference type="NCBI Taxonomy" id="1331284"/>
    <lineage>
        <taxon>Bacteria</taxon>
        <taxon>Pseudomonadati</taxon>
        <taxon>Pseudomonadota</taxon>
        <taxon>Betaproteobacteria</taxon>
        <taxon>Burkholderiales</taxon>
        <taxon>Alcaligenaceae</taxon>
        <taxon>Bordetella</taxon>
    </lineage>
</organism>
<feature type="compositionally biased region" description="Basic residues" evidence="6">
    <location>
        <begin position="220"/>
        <end position="231"/>
    </location>
</feature>
<feature type="region of interest" description="Disordered" evidence="6">
    <location>
        <begin position="165"/>
        <end position="205"/>
    </location>
</feature>
<dbReference type="GO" id="GO:0043190">
    <property type="term" value="C:ATP-binding cassette (ABC) transporter complex"/>
    <property type="evidence" value="ECO:0007669"/>
    <property type="project" value="InterPro"/>
</dbReference>
<feature type="compositionally biased region" description="Basic residues" evidence="6">
    <location>
        <begin position="167"/>
        <end position="181"/>
    </location>
</feature>
<dbReference type="PANTHER" id="PTHR43332">
    <property type="entry name" value="INNER MEMBRANE TRANSPORT PERMEASE YADH-RELATED"/>
    <property type="match status" value="1"/>
</dbReference>
<dbReference type="PROSITE" id="PS51012">
    <property type="entry name" value="ABC_TM2"/>
    <property type="match status" value="1"/>
</dbReference>
<evidence type="ECO:0000259" key="7">
    <source>
        <dbReference type="PROSITE" id="PS50893"/>
    </source>
</evidence>
<feature type="domain" description="ABC transmembrane type-2" evidence="8">
    <location>
        <begin position="307"/>
        <end position="536"/>
    </location>
</feature>
<dbReference type="InterPro" id="IPR052522">
    <property type="entry name" value="ABC-2_transport_permease"/>
</dbReference>
<feature type="domain" description="ABC transporter" evidence="7">
    <location>
        <begin position="4"/>
        <end position="263"/>
    </location>
</feature>
<comment type="subcellular location">
    <subcellularLocation>
        <location evidence="5">Cell inner membrane</location>
        <topology evidence="5">Multi-pass membrane protein</topology>
    </subcellularLocation>
    <subcellularLocation>
        <location evidence="1">Membrane</location>
        <topology evidence="1">Multi-pass membrane protein</topology>
    </subcellularLocation>
</comment>
<dbReference type="GO" id="GO:0016887">
    <property type="term" value="F:ATP hydrolysis activity"/>
    <property type="evidence" value="ECO:0007669"/>
    <property type="project" value="InterPro"/>
</dbReference>
<dbReference type="PANTHER" id="PTHR43332:SF2">
    <property type="entry name" value="INNER MEMBRANE TRANSPORT PERMEASE YADH"/>
    <property type="match status" value="1"/>
</dbReference>
<keyword evidence="2 5" id="KW-0812">Transmembrane</keyword>
<evidence type="ECO:0000259" key="8">
    <source>
        <dbReference type="PROSITE" id="PS51012"/>
    </source>
</evidence>
<feature type="transmembrane region" description="Helical" evidence="5">
    <location>
        <begin position="423"/>
        <end position="448"/>
    </location>
</feature>
<reference evidence="9 10" key="1">
    <citation type="journal article" date="2013" name="Genome Announc.">
        <title>Genome Sequences of 28 Bordetella pertussis U.S. Outbreak Strains Dating from 2010 to 2012.</title>
        <authorList>
            <person name="Harvill E.T."/>
            <person name="Goodfield L.L."/>
            <person name="Ivanov Y."/>
            <person name="Meyer J.A."/>
            <person name="Newth C."/>
            <person name="Cassiday P."/>
            <person name="Tondella M.L."/>
            <person name="Liao P."/>
            <person name="Zimmerman J."/>
            <person name="Meert K."/>
            <person name="Wessel D."/>
            <person name="Berger J."/>
            <person name="Dean J.M."/>
            <person name="Holubkov R."/>
            <person name="Burr J."/>
            <person name="Liu T."/>
            <person name="Brinkac L."/>
            <person name="Kim M."/>
            <person name="Losada L."/>
        </authorList>
    </citation>
    <scope>NUCLEOTIDE SEQUENCE [LARGE SCALE GENOMIC DNA]</scope>
    <source>
        <strain evidence="9 10">CHLA-26</strain>
    </source>
</reference>
<dbReference type="GO" id="GO:0005524">
    <property type="term" value="F:ATP binding"/>
    <property type="evidence" value="ECO:0007669"/>
    <property type="project" value="UniProtKB-KW"/>
</dbReference>
<feature type="region of interest" description="Disordered" evidence="6">
    <location>
        <begin position="220"/>
        <end position="285"/>
    </location>
</feature>
<evidence type="ECO:0000256" key="3">
    <source>
        <dbReference type="ARBA" id="ARBA00022989"/>
    </source>
</evidence>
<accession>A0AAI9J371</accession>
<feature type="transmembrane region" description="Helical" evidence="5">
    <location>
        <begin position="390"/>
        <end position="417"/>
    </location>
</feature>
<evidence type="ECO:0000313" key="9">
    <source>
        <dbReference type="EMBL" id="ETH31957.1"/>
    </source>
</evidence>
<dbReference type="SUPFAM" id="SSF52540">
    <property type="entry name" value="P-loop containing nucleoside triphosphate hydrolases"/>
    <property type="match status" value="1"/>
</dbReference>
<evidence type="ECO:0000256" key="4">
    <source>
        <dbReference type="ARBA" id="ARBA00023136"/>
    </source>
</evidence>
<dbReference type="PROSITE" id="PS50893">
    <property type="entry name" value="ABC_TRANSPORTER_2"/>
    <property type="match status" value="1"/>
</dbReference>
<dbReference type="AlphaFoldDB" id="A0AAI9J371"/>
<dbReference type="InterPro" id="IPR013525">
    <property type="entry name" value="ABC2_TM"/>
</dbReference>
<name>A0AAI9J371_BORPT</name>
<gene>
    <name evidence="9" type="ORF">L566_0323</name>
</gene>
<dbReference type="Gene3D" id="3.40.50.300">
    <property type="entry name" value="P-loop containing nucleotide triphosphate hydrolases"/>
    <property type="match status" value="1"/>
</dbReference>
<evidence type="ECO:0000256" key="6">
    <source>
        <dbReference type="SAM" id="MobiDB-lite"/>
    </source>
</evidence>
<sequence>MSAVSLEHVSKIYQPRRRGWKQLFGQPAAPGFQALNDVSLQIEHGEFFGLLGPNGAGKTTLISILAGLAHATTGRASVCGYDVVADYKTARRALGVVPQELVYDPFFTVRETLRIQSGYFGLRRNDDWIDEILFNLGLADKADTNMRALSDGMKRRVLVAQALVHRPPGHRAGRADRRRGRGPAPHPVGVHFAPEQGRPHHHADHALPRRGRSALYAHRHAQRGTHCRPGHHAGAAGAGRRRGSRRRVRAHHAPGRPGRAARPEPGRGRIVSQSDTSAASRPLVQPRLDAGSGFPTLLRKELLRFWKVSFQTIAAPVITALLYLLVFAHVLEGRLVVYGSVPYTAFLIPGLMMMSMLQNAFANPSSSLIQSRATGNLVFMLLPPLSHREIFAAYVLAAVVRGMAVGLCVWIVALFFIPLPPQNLAWVLLFAMLACGIMGVLGLIAGLWSEKFDQLAAFQNFLIMPATFLSGVFYSIHTLPPFWQAVSHWNPIFYTIDGFRYGFFSVSDVSPWHSLAVVAGVFVVLSLYALRLLGSGYKLRN</sequence>
<feature type="transmembrane region" description="Helical" evidence="5">
    <location>
        <begin position="343"/>
        <end position="362"/>
    </location>
</feature>
<feature type="compositionally biased region" description="Basic residues" evidence="6">
    <location>
        <begin position="239"/>
        <end position="254"/>
    </location>
</feature>
<dbReference type="InterPro" id="IPR027417">
    <property type="entry name" value="P-loop_NTPase"/>
</dbReference>
<dbReference type="GO" id="GO:0140359">
    <property type="term" value="F:ABC-type transporter activity"/>
    <property type="evidence" value="ECO:0007669"/>
    <property type="project" value="InterPro"/>
</dbReference>
<feature type="transmembrane region" description="Helical" evidence="5">
    <location>
        <begin position="308"/>
        <end position="331"/>
    </location>
</feature>
<dbReference type="Proteomes" id="UP000018679">
    <property type="component" value="Unassembled WGS sequence"/>
</dbReference>
<feature type="transmembrane region" description="Helical" evidence="5">
    <location>
        <begin position="512"/>
        <end position="533"/>
    </location>
</feature>
<dbReference type="InterPro" id="IPR000412">
    <property type="entry name" value="ABC_2_transport"/>
</dbReference>
<dbReference type="Pfam" id="PF00005">
    <property type="entry name" value="ABC_tran"/>
    <property type="match status" value="1"/>
</dbReference>
<keyword evidence="5" id="KW-1003">Cell membrane</keyword>
<evidence type="ECO:0000313" key="10">
    <source>
        <dbReference type="Proteomes" id="UP000018679"/>
    </source>
</evidence>
<keyword evidence="3 5" id="KW-1133">Transmembrane helix</keyword>
<keyword evidence="9" id="KW-0547">Nucleotide-binding</keyword>
<dbReference type="InterPro" id="IPR047817">
    <property type="entry name" value="ABC2_TM_bact-type"/>
</dbReference>
<evidence type="ECO:0000256" key="5">
    <source>
        <dbReference type="RuleBase" id="RU361157"/>
    </source>
</evidence>
<dbReference type="EMBL" id="AXSB02000007">
    <property type="protein sequence ID" value="ETH31957.1"/>
    <property type="molecule type" value="Genomic_DNA"/>
</dbReference>
<keyword evidence="5" id="KW-0813">Transport</keyword>
<dbReference type="Pfam" id="PF01061">
    <property type="entry name" value="ABC2_membrane"/>
    <property type="match status" value="1"/>
</dbReference>
<evidence type="ECO:0000256" key="2">
    <source>
        <dbReference type="ARBA" id="ARBA00022692"/>
    </source>
</evidence>
<keyword evidence="4 5" id="KW-0472">Membrane</keyword>
<dbReference type="InterPro" id="IPR003439">
    <property type="entry name" value="ABC_transporter-like_ATP-bd"/>
</dbReference>
<comment type="caution">
    <text evidence="5">Lacks conserved residue(s) required for the propagation of feature annotation.</text>
</comment>